<name>A0ABU0YJT2_9PROT</name>
<protein>
    <submittedName>
        <fullName evidence="2">Uncharacterized protein</fullName>
    </submittedName>
</protein>
<dbReference type="RefSeq" id="WP_379955412.1">
    <property type="nucleotide sequence ID" value="NZ_JAUYVI010000003.1"/>
</dbReference>
<feature type="region of interest" description="Disordered" evidence="1">
    <location>
        <begin position="36"/>
        <end position="58"/>
    </location>
</feature>
<dbReference type="Proteomes" id="UP001230156">
    <property type="component" value="Unassembled WGS sequence"/>
</dbReference>
<dbReference type="EMBL" id="JAUYVI010000003">
    <property type="protein sequence ID" value="MDQ7247967.1"/>
    <property type="molecule type" value="Genomic_DNA"/>
</dbReference>
<reference evidence="3" key="1">
    <citation type="submission" date="2023-08" db="EMBL/GenBank/DDBJ databases">
        <title>Rhodospirillaceae gen. nov., a novel taxon isolated from the Yangtze River Yuezi River estuary sludge.</title>
        <authorList>
            <person name="Ruan L."/>
        </authorList>
    </citation>
    <scope>NUCLEOTIDE SEQUENCE [LARGE SCALE GENOMIC DNA]</scope>
    <source>
        <strain evidence="3">R-7</strain>
    </source>
</reference>
<comment type="caution">
    <text evidence="2">The sequence shown here is derived from an EMBL/GenBank/DDBJ whole genome shotgun (WGS) entry which is preliminary data.</text>
</comment>
<evidence type="ECO:0000313" key="2">
    <source>
        <dbReference type="EMBL" id="MDQ7247967.1"/>
    </source>
</evidence>
<gene>
    <name evidence="2" type="ORF">Q8A70_09835</name>
</gene>
<sequence>MKTSDLQIAESGGNGAGSALRALFNLDWLSGSKTSKKSKFKAGTHPSAGGQPDSKTKVSQSAADVLKLLRADGARRIGVFGDRGFADLMAAQAGDMSQVWLSTDFVSDIPAGARRFSKDALGGLDAIVVGGGDIATRFRFAVREVGTHAPELPVHWVADNWEFCGGTAAVPVEIDDVDALVFNHFEEFFGIKDDLQFRFEVIAESGIKRHYRILGPNQSVALNLNTLAGVGPDGRREGPVCLKIYVAHPFLTRGRHYRFRICGDVFWKDSFTIIHGSHQFFKNPNRLQEFRLIDSVVREKGHVLITVPNYDLDMGTNDVVWVGSGANKAQQRRSRKRPVEVVDFERKPAPDNARHYFAAAYHGYGTSFWYALEEGLPGRQGSIAANHLCRVGVDDRGDIAFKPEERAIVEKAIEAGFLINPVTLPVRWGKDDLSFGFNFDASNPPFEDYLVRFYDASGKALGDYAYHKDFTGAVLIEDVVRRWNGPDAAKVAAALVAPDHLKIGLAPQRLVTTADMLVRHLKTGDQDYTEFQNSWRNLGAVVPTLPHWLHPSIGVIGRTNIIGRVRTKDGYRTGVYVTNASGNLAYDMPAEVEISAINNAGRRLSHFLTLPAFGARVVWLDDELPGLAQHVGPSGIATLQVKSADADLNAHVIGVSPQGAVGLQHLWGY</sequence>
<proteinExistence type="predicted"/>
<keyword evidence="3" id="KW-1185">Reference proteome</keyword>
<evidence type="ECO:0000256" key="1">
    <source>
        <dbReference type="SAM" id="MobiDB-lite"/>
    </source>
</evidence>
<evidence type="ECO:0000313" key="3">
    <source>
        <dbReference type="Proteomes" id="UP001230156"/>
    </source>
</evidence>
<organism evidence="2 3">
    <name type="scientific">Dongia sedimenti</name>
    <dbReference type="NCBI Taxonomy" id="3064282"/>
    <lineage>
        <taxon>Bacteria</taxon>
        <taxon>Pseudomonadati</taxon>
        <taxon>Pseudomonadota</taxon>
        <taxon>Alphaproteobacteria</taxon>
        <taxon>Rhodospirillales</taxon>
        <taxon>Dongiaceae</taxon>
        <taxon>Dongia</taxon>
    </lineage>
</organism>
<accession>A0ABU0YJT2</accession>